<dbReference type="Gene3D" id="4.10.240.10">
    <property type="entry name" value="Zn(2)-C6 fungal-type DNA-binding domain"/>
    <property type="match status" value="1"/>
</dbReference>
<evidence type="ECO:0000313" key="7">
    <source>
        <dbReference type="Proteomes" id="UP000054321"/>
    </source>
</evidence>
<dbReference type="Pfam" id="PF04082">
    <property type="entry name" value="Fungal_trans"/>
    <property type="match status" value="1"/>
</dbReference>
<evidence type="ECO:0000256" key="1">
    <source>
        <dbReference type="ARBA" id="ARBA00004123"/>
    </source>
</evidence>
<proteinExistence type="predicted"/>
<dbReference type="InterPro" id="IPR050613">
    <property type="entry name" value="Sec_Metabolite_Reg"/>
</dbReference>
<dbReference type="InterPro" id="IPR007219">
    <property type="entry name" value="XnlR_reg_dom"/>
</dbReference>
<keyword evidence="3" id="KW-0539">Nucleus</keyword>
<name>A0A0C3CBN3_OIDMZ</name>
<dbReference type="GO" id="GO:0003677">
    <property type="term" value="F:DNA binding"/>
    <property type="evidence" value="ECO:0007669"/>
    <property type="project" value="InterPro"/>
</dbReference>
<evidence type="ECO:0000256" key="3">
    <source>
        <dbReference type="ARBA" id="ARBA00023242"/>
    </source>
</evidence>
<dbReference type="CDD" id="cd00067">
    <property type="entry name" value="GAL4"/>
    <property type="match status" value="1"/>
</dbReference>
<dbReference type="STRING" id="913774.A0A0C3CBN3"/>
<dbReference type="InParanoid" id="A0A0C3CBN3"/>
<dbReference type="PANTHER" id="PTHR31001">
    <property type="entry name" value="UNCHARACTERIZED TRANSCRIPTIONAL REGULATORY PROTEIN"/>
    <property type="match status" value="1"/>
</dbReference>
<dbReference type="SUPFAM" id="SSF57701">
    <property type="entry name" value="Zn2/Cys6 DNA-binding domain"/>
    <property type="match status" value="1"/>
</dbReference>
<dbReference type="EMBL" id="KN832884">
    <property type="protein sequence ID" value="KIM96373.1"/>
    <property type="molecule type" value="Genomic_DNA"/>
</dbReference>
<dbReference type="InterPro" id="IPR001138">
    <property type="entry name" value="Zn2Cys6_DnaBD"/>
</dbReference>
<dbReference type="PANTHER" id="PTHR31001:SF85">
    <property type="entry name" value="ZN(II)2CYS6 TRANSCRIPTION FACTOR (EUROFUNG)"/>
    <property type="match status" value="1"/>
</dbReference>
<evidence type="ECO:0000259" key="5">
    <source>
        <dbReference type="PROSITE" id="PS50048"/>
    </source>
</evidence>
<dbReference type="Pfam" id="PF00172">
    <property type="entry name" value="Zn_clus"/>
    <property type="match status" value="1"/>
</dbReference>
<organism evidence="6 7">
    <name type="scientific">Oidiodendron maius (strain Zn)</name>
    <dbReference type="NCBI Taxonomy" id="913774"/>
    <lineage>
        <taxon>Eukaryota</taxon>
        <taxon>Fungi</taxon>
        <taxon>Dikarya</taxon>
        <taxon>Ascomycota</taxon>
        <taxon>Pezizomycotina</taxon>
        <taxon>Leotiomycetes</taxon>
        <taxon>Leotiomycetes incertae sedis</taxon>
        <taxon>Myxotrichaceae</taxon>
        <taxon>Oidiodendron</taxon>
    </lineage>
</organism>
<dbReference type="CDD" id="cd12148">
    <property type="entry name" value="fungal_TF_MHR"/>
    <property type="match status" value="1"/>
</dbReference>
<dbReference type="GO" id="GO:0005634">
    <property type="term" value="C:nucleus"/>
    <property type="evidence" value="ECO:0007669"/>
    <property type="project" value="UniProtKB-SubCell"/>
</dbReference>
<dbReference type="InterPro" id="IPR036864">
    <property type="entry name" value="Zn2-C6_fun-type_DNA-bd_sf"/>
</dbReference>
<feature type="domain" description="Zn(2)-C6 fungal-type" evidence="5">
    <location>
        <begin position="22"/>
        <end position="49"/>
    </location>
</feature>
<reference evidence="7" key="2">
    <citation type="submission" date="2015-01" db="EMBL/GenBank/DDBJ databases">
        <title>Evolutionary Origins and Diversification of the Mycorrhizal Mutualists.</title>
        <authorList>
            <consortium name="DOE Joint Genome Institute"/>
            <consortium name="Mycorrhizal Genomics Consortium"/>
            <person name="Kohler A."/>
            <person name="Kuo A."/>
            <person name="Nagy L.G."/>
            <person name="Floudas D."/>
            <person name="Copeland A."/>
            <person name="Barry K.W."/>
            <person name="Cichocki N."/>
            <person name="Veneault-Fourrey C."/>
            <person name="LaButti K."/>
            <person name="Lindquist E.A."/>
            <person name="Lipzen A."/>
            <person name="Lundell T."/>
            <person name="Morin E."/>
            <person name="Murat C."/>
            <person name="Riley R."/>
            <person name="Ohm R."/>
            <person name="Sun H."/>
            <person name="Tunlid A."/>
            <person name="Henrissat B."/>
            <person name="Grigoriev I.V."/>
            <person name="Hibbett D.S."/>
            <person name="Martin F."/>
        </authorList>
    </citation>
    <scope>NUCLEOTIDE SEQUENCE [LARGE SCALE GENOMIC DNA]</scope>
    <source>
        <strain evidence="7">Zn</strain>
    </source>
</reference>
<reference evidence="6 7" key="1">
    <citation type="submission" date="2014-04" db="EMBL/GenBank/DDBJ databases">
        <authorList>
            <consortium name="DOE Joint Genome Institute"/>
            <person name="Kuo A."/>
            <person name="Martino E."/>
            <person name="Perotto S."/>
            <person name="Kohler A."/>
            <person name="Nagy L.G."/>
            <person name="Floudas D."/>
            <person name="Copeland A."/>
            <person name="Barry K.W."/>
            <person name="Cichocki N."/>
            <person name="Veneault-Fourrey C."/>
            <person name="LaButti K."/>
            <person name="Lindquist E.A."/>
            <person name="Lipzen A."/>
            <person name="Lundell T."/>
            <person name="Morin E."/>
            <person name="Murat C."/>
            <person name="Sun H."/>
            <person name="Tunlid A."/>
            <person name="Henrissat B."/>
            <person name="Grigoriev I.V."/>
            <person name="Hibbett D.S."/>
            <person name="Martin F."/>
            <person name="Nordberg H.P."/>
            <person name="Cantor M.N."/>
            <person name="Hua S.X."/>
        </authorList>
    </citation>
    <scope>NUCLEOTIDE SEQUENCE [LARGE SCALE GENOMIC DNA]</scope>
    <source>
        <strain evidence="6 7">Zn</strain>
    </source>
</reference>
<gene>
    <name evidence="6" type="ORF">OIDMADRAFT_170031</name>
</gene>
<dbReference type="GO" id="GO:0008270">
    <property type="term" value="F:zinc ion binding"/>
    <property type="evidence" value="ECO:0007669"/>
    <property type="project" value="InterPro"/>
</dbReference>
<dbReference type="HOGENOM" id="CLU_004083_5_3_1"/>
<dbReference type="Proteomes" id="UP000054321">
    <property type="component" value="Unassembled WGS sequence"/>
</dbReference>
<dbReference type="OrthoDB" id="2269373at2759"/>
<dbReference type="PROSITE" id="PS50048">
    <property type="entry name" value="ZN2_CY6_FUNGAL_2"/>
    <property type="match status" value="1"/>
</dbReference>
<accession>A0A0C3CBN3</accession>
<evidence type="ECO:0000313" key="6">
    <source>
        <dbReference type="EMBL" id="KIM96373.1"/>
    </source>
</evidence>
<comment type="subcellular location">
    <subcellularLocation>
        <location evidence="1">Nucleus</location>
    </subcellularLocation>
</comment>
<evidence type="ECO:0000256" key="4">
    <source>
        <dbReference type="SAM" id="MobiDB-lite"/>
    </source>
</evidence>
<dbReference type="SMART" id="SM00066">
    <property type="entry name" value="GAL4"/>
    <property type="match status" value="1"/>
</dbReference>
<keyword evidence="2" id="KW-0479">Metal-binding</keyword>
<keyword evidence="7" id="KW-1185">Reference proteome</keyword>
<protein>
    <recommendedName>
        <fullName evidence="5">Zn(2)-C6 fungal-type domain-containing protein</fullName>
    </recommendedName>
</protein>
<feature type="compositionally biased region" description="Low complexity" evidence="4">
    <location>
        <begin position="627"/>
        <end position="637"/>
    </location>
</feature>
<dbReference type="GO" id="GO:0006351">
    <property type="term" value="P:DNA-templated transcription"/>
    <property type="evidence" value="ECO:0007669"/>
    <property type="project" value="InterPro"/>
</dbReference>
<evidence type="ECO:0000256" key="2">
    <source>
        <dbReference type="ARBA" id="ARBA00022723"/>
    </source>
</evidence>
<sequence>MLASPSQTPEASSSPKIVRAHSCVLCQQRKVKCDRQKPCSNCVKARAECIPSVPTLPRRRKRKFSEQDLATKLRRYEFLLKKHGIKVEDEEPSDGGQMSKERDWYPASKGSKGLMLADSQHSRYVENTLWEHLRDEIIEDPKDALQASSDEETHEHEIYPHHEAFLIDPDSAPKDLSFLHPQPVQIFRLWQTYLTNCNPLTKFFHAPTMQQVILDASSDLQNIPRHTEALMFSIYLLAVTSLSDEECESMFNEQRSALLTKYSHATQQSLVNARFLKSLSLSTLQAFCIYLLSLRRSLDHQSQWVLTGCAVRIAVRLGIQHDGITHKIPPFEAEIRRRTWWQVVFLDGQASKLAGTGFPTWLGKFDTKLPLNVSDSDLSPTMKETPVEKEGATEMMFCRLRAEVGGAFRKTGTLDSDGMWHLTTGSECIPGKDKAIDELEDRFHKYYIQYCDPSIPLHMICIYMAKSVICMMRMLAHHPRQYPDKGASMPQQEKDMLWAESLKELEIAAACHLDKAMQGFLWHTHVQFHLDAFIYVLSELRNRTTGELVERAWRQVEIAYEHRPEMLTENKNTLYFAMGSLCLKAWTKYEEAGGRYKGTQLVPIPRYISKLRMQRKIPEPPTPTPPQIQSQQPTPESLNRHDNSSIDSNQMAQYANVIPGYNSYNTTNDLWNKAGIGLNMTIPEITPVDWEYWQTLMDGDLPAYTGDPSIPVDPSQGWIS</sequence>
<feature type="region of interest" description="Disordered" evidence="4">
    <location>
        <begin position="616"/>
        <end position="645"/>
    </location>
</feature>
<dbReference type="AlphaFoldDB" id="A0A0C3CBN3"/>
<dbReference type="SMART" id="SM00906">
    <property type="entry name" value="Fungal_trans"/>
    <property type="match status" value="1"/>
</dbReference>
<dbReference type="GO" id="GO:0000981">
    <property type="term" value="F:DNA-binding transcription factor activity, RNA polymerase II-specific"/>
    <property type="evidence" value="ECO:0007669"/>
    <property type="project" value="InterPro"/>
</dbReference>